<dbReference type="AlphaFoldDB" id="A0A4Y1RMG8"/>
<accession>A0A4Y1RMG8</accession>
<reference evidence="1" key="1">
    <citation type="journal article" date="2019" name="Science">
        <title>Mutation of a bHLH transcription factor allowed almond domestication.</title>
        <authorList>
            <person name="Sanchez-Perez R."/>
            <person name="Pavan S."/>
            <person name="Mazzeo R."/>
            <person name="Moldovan C."/>
            <person name="Aiese Cigliano R."/>
            <person name="Del Cueto J."/>
            <person name="Ricciardi F."/>
            <person name="Lotti C."/>
            <person name="Ricciardi L."/>
            <person name="Dicenta F."/>
            <person name="Lopez-Marques R.L."/>
            <person name="Lindberg Moller B."/>
        </authorList>
    </citation>
    <scope>NUCLEOTIDE SEQUENCE</scope>
</reference>
<organism evidence="1">
    <name type="scientific">Prunus dulcis</name>
    <name type="common">Almond</name>
    <name type="synonym">Amygdalus dulcis</name>
    <dbReference type="NCBI Taxonomy" id="3755"/>
    <lineage>
        <taxon>Eukaryota</taxon>
        <taxon>Viridiplantae</taxon>
        <taxon>Streptophyta</taxon>
        <taxon>Embryophyta</taxon>
        <taxon>Tracheophyta</taxon>
        <taxon>Spermatophyta</taxon>
        <taxon>Magnoliopsida</taxon>
        <taxon>eudicotyledons</taxon>
        <taxon>Gunneridae</taxon>
        <taxon>Pentapetalae</taxon>
        <taxon>rosids</taxon>
        <taxon>fabids</taxon>
        <taxon>Rosales</taxon>
        <taxon>Rosaceae</taxon>
        <taxon>Amygdaloideae</taxon>
        <taxon>Amygdaleae</taxon>
        <taxon>Prunus</taxon>
    </lineage>
</organism>
<evidence type="ECO:0000313" key="1">
    <source>
        <dbReference type="EMBL" id="BBH05096.1"/>
    </source>
</evidence>
<proteinExistence type="predicted"/>
<protein>
    <submittedName>
        <fullName evidence="1">Uncharacterized protein</fullName>
    </submittedName>
</protein>
<name>A0A4Y1RMG8_PRUDU</name>
<gene>
    <name evidence="1" type="ORF">Prudu_016388</name>
</gene>
<dbReference type="EMBL" id="AP019302">
    <property type="protein sequence ID" value="BBH05096.1"/>
    <property type="molecule type" value="Genomic_DNA"/>
</dbReference>
<sequence length="70" mass="7766">MGAVATRIELSSTPPQRHCFCLPYLQAPRPSHLLRRWYATLLLILVANPCSPEYFLIAAKLPTNSCLAVA</sequence>